<evidence type="ECO:0000256" key="2">
    <source>
        <dbReference type="ARBA" id="ARBA00009334"/>
    </source>
</evidence>
<dbReference type="InterPro" id="IPR001650">
    <property type="entry name" value="Helicase_C-like"/>
</dbReference>
<dbReference type="Gene3D" id="3.40.50.300">
    <property type="entry name" value="P-loop containing nucleotide triphosphate hydrolases"/>
    <property type="match status" value="2"/>
</dbReference>
<keyword evidence="4" id="KW-0690">Ribosome biogenesis</keyword>
<evidence type="ECO:0000259" key="15">
    <source>
        <dbReference type="PROSITE" id="PS51192"/>
    </source>
</evidence>
<dbReference type="Pfam" id="PF00270">
    <property type="entry name" value="DEAD"/>
    <property type="match status" value="1"/>
</dbReference>
<keyword evidence="19" id="KW-1185">Reference proteome</keyword>
<evidence type="ECO:0000256" key="14">
    <source>
        <dbReference type="SAM" id="MobiDB-lite"/>
    </source>
</evidence>
<proteinExistence type="inferred from homology"/>
<feature type="compositionally biased region" description="Basic residues" evidence="14">
    <location>
        <begin position="15"/>
        <end position="25"/>
    </location>
</feature>
<dbReference type="EMBL" id="PJQD01000075">
    <property type="protein sequence ID" value="POY71662.1"/>
    <property type="molecule type" value="Genomic_DNA"/>
</dbReference>
<dbReference type="PROSITE" id="PS00039">
    <property type="entry name" value="DEAD_ATP_HELICASE"/>
    <property type="match status" value="1"/>
</dbReference>
<dbReference type="GO" id="GO:0005524">
    <property type="term" value="F:ATP binding"/>
    <property type="evidence" value="ECO:0007669"/>
    <property type="project" value="UniProtKB-KW"/>
</dbReference>
<feature type="compositionally biased region" description="Low complexity" evidence="14">
    <location>
        <begin position="28"/>
        <end position="40"/>
    </location>
</feature>
<reference evidence="18 19" key="1">
    <citation type="journal article" date="2018" name="Front. Microbiol.">
        <title>Prospects for Fungal Bioremediation of Acidic Radioactive Waste Sites: Characterization and Genome Sequence of Rhodotorula taiwanensis MD1149.</title>
        <authorList>
            <person name="Tkavc R."/>
            <person name="Matrosova V.Y."/>
            <person name="Grichenko O.E."/>
            <person name="Gostincar C."/>
            <person name="Volpe R.P."/>
            <person name="Klimenkova P."/>
            <person name="Gaidamakova E.K."/>
            <person name="Zhou C.E."/>
            <person name="Stewart B.J."/>
            <person name="Lyman M.G."/>
            <person name="Malfatti S.A."/>
            <person name="Rubinfeld B."/>
            <person name="Courtot M."/>
            <person name="Singh J."/>
            <person name="Dalgard C.L."/>
            <person name="Hamilton T."/>
            <person name="Frey K.G."/>
            <person name="Gunde-Cimerman N."/>
            <person name="Dugan L."/>
            <person name="Daly M.J."/>
        </authorList>
    </citation>
    <scope>NUCLEOTIDE SEQUENCE [LARGE SCALE GENOMIC DNA]</scope>
    <source>
        <strain evidence="18 19">MD1149</strain>
    </source>
</reference>
<feature type="domain" description="Helicase C-terminal" evidence="16">
    <location>
        <begin position="455"/>
        <end position="600"/>
    </location>
</feature>
<protein>
    <recommendedName>
        <fullName evidence="3">RNA helicase</fullName>
        <ecNumber evidence="3">3.6.4.13</ecNumber>
    </recommendedName>
</protein>
<dbReference type="InterPro" id="IPR027417">
    <property type="entry name" value="P-loop_NTPase"/>
</dbReference>
<name>A0A2S5B4F5_9BASI</name>
<keyword evidence="6 13" id="KW-0547">Nucleotide-binding</keyword>
<feature type="domain" description="Helicase ATP-binding" evidence="15">
    <location>
        <begin position="204"/>
        <end position="411"/>
    </location>
</feature>
<dbReference type="PROSITE" id="PS51192">
    <property type="entry name" value="HELICASE_ATP_BIND_1"/>
    <property type="match status" value="1"/>
</dbReference>
<evidence type="ECO:0000256" key="12">
    <source>
        <dbReference type="PROSITE-ProRule" id="PRU00552"/>
    </source>
</evidence>
<dbReference type="STRING" id="741276.A0A2S5B4F5"/>
<dbReference type="OrthoDB" id="196131at2759"/>
<dbReference type="AlphaFoldDB" id="A0A2S5B4F5"/>
<feature type="region of interest" description="Disordered" evidence="14">
    <location>
        <begin position="1"/>
        <end position="144"/>
    </location>
</feature>
<feature type="compositionally biased region" description="Low complexity" evidence="14">
    <location>
        <begin position="127"/>
        <end position="142"/>
    </location>
</feature>
<evidence type="ECO:0000256" key="8">
    <source>
        <dbReference type="ARBA" id="ARBA00022806"/>
    </source>
</evidence>
<dbReference type="SMART" id="SM00490">
    <property type="entry name" value="HELICc"/>
    <property type="match status" value="1"/>
</dbReference>
<comment type="similarity">
    <text evidence="2">Belongs to the DEAD box helicase family. DDX5/DBP2 subfamily.</text>
</comment>
<evidence type="ECO:0000256" key="6">
    <source>
        <dbReference type="ARBA" id="ARBA00022741"/>
    </source>
</evidence>
<keyword evidence="5" id="KW-0698">rRNA processing</keyword>
<dbReference type="InterPro" id="IPR014014">
    <property type="entry name" value="RNA_helicase_DEAD_Q_motif"/>
</dbReference>
<evidence type="ECO:0000256" key="3">
    <source>
        <dbReference type="ARBA" id="ARBA00012552"/>
    </source>
</evidence>
<comment type="caution">
    <text evidence="18">The sequence shown here is derived from an EMBL/GenBank/DDBJ whole genome shotgun (WGS) entry which is preliminary data.</text>
</comment>
<evidence type="ECO:0000256" key="9">
    <source>
        <dbReference type="ARBA" id="ARBA00022840"/>
    </source>
</evidence>
<evidence type="ECO:0000256" key="4">
    <source>
        <dbReference type="ARBA" id="ARBA00022517"/>
    </source>
</evidence>
<dbReference type="EC" id="3.6.4.13" evidence="3"/>
<dbReference type="SMART" id="SM00487">
    <property type="entry name" value="DEXDc"/>
    <property type="match status" value="1"/>
</dbReference>
<feature type="domain" description="DEAD-box RNA helicase Q" evidence="17">
    <location>
        <begin position="175"/>
        <end position="201"/>
    </location>
</feature>
<comment type="function">
    <text evidence="11">ATP-dependent RNA helicase required for 60S ribosomal subunit synthesis. Involved in efficient pre-rRNA processing, predominantly at site A3, which is necessary for the normal formation of 25S and 5.8S rRNAs.</text>
</comment>
<evidence type="ECO:0000313" key="18">
    <source>
        <dbReference type="EMBL" id="POY71662.1"/>
    </source>
</evidence>
<keyword evidence="8 13" id="KW-0347">Helicase</keyword>
<dbReference type="PROSITE" id="PS51194">
    <property type="entry name" value="HELICASE_CTER"/>
    <property type="match status" value="1"/>
</dbReference>
<dbReference type="CDD" id="cd00268">
    <property type="entry name" value="DEADc"/>
    <property type="match status" value="1"/>
</dbReference>
<keyword evidence="7 13" id="KW-0378">Hydrolase</keyword>
<evidence type="ECO:0000256" key="13">
    <source>
        <dbReference type="RuleBase" id="RU000492"/>
    </source>
</evidence>
<gene>
    <name evidence="18" type="ORF">BMF94_5357</name>
</gene>
<dbReference type="Pfam" id="PF00271">
    <property type="entry name" value="Helicase_C"/>
    <property type="match status" value="1"/>
</dbReference>
<dbReference type="InterPro" id="IPR011545">
    <property type="entry name" value="DEAD/DEAH_box_helicase_dom"/>
</dbReference>
<dbReference type="InterPro" id="IPR044742">
    <property type="entry name" value="DEAD/DEAH_RhlB"/>
</dbReference>
<dbReference type="CDD" id="cd18787">
    <property type="entry name" value="SF2_C_DEAD"/>
    <property type="match status" value="1"/>
</dbReference>
<evidence type="ECO:0000256" key="7">
    <source>
        <dbReference type="ARBA" id="ARBA00022801"/>
    </source>
</evidence>
<organism evidence="18 19">
    <name type="scientific">Rhodotorula taiwanensis</name>
    <dbReference type="NCBI Taxonomy" id="741276"/>
    <lineage>
        <taxon>Eukaryota</taxon>
        <taxon>Fungi</taxon>
        <taxon>Dikarya</taxon>
        <taxon>Basidiomycota</taxon>
        <taxon>Pucciniomycotina</taxon>
        <taxon>Microbotryomycetes</taxon>
        <taxon>Sporidiobolales</taxon>
        <taxon>Sporidiobolaceae</taxon>
        <taxon>Rhodotorula</taxon>
    </lineage>
</organism>
<feature type="short sequence motif" description="Q motif" evidence="12">
    <location>
        <begin position="175"/>
        <end position="201"/>
    </location>
</feature>
<keyword evidence="9 13" id="KW-0067">ATP-binding</keyword>
<evidence type="ECO:0000256" key="10">
    <source>
        <dbReference type="ARBA" id="ARBA00023242"/>
    </source>
</evidence>
<sequence length="629" mass="67259">MSKADLTPEQAAAKAARKAEKKARKAATESAATSTAASTANNSDAEMTAPAANNADEDEKARIKREKKEAKKAEKKRKREQDDASAPSGTATPAEQPQADAAENDQEERKSKKAKKGKKSEGEKTDSTAPTPAPVASTSTATGPVASSAEVEAFLKENNISYDPASTSTALPPVLSFAALPLDEGVRKGLSGFAKPTPIQSASFPLMLAGRDVIGIAETGSGKTVAFGVPAIEHILSLGSFGSAPSGNKKGKQAGGAPVSVLIICPTRELAMQTHQNLALISKTTSPAVPSVCLYGGVPKPEQIRILRNERPRIVVGTPGRLLDLANEGNLDLGKVSWLVLDEADRMLDKGFENDIREIIKLCLPSPQSQLGPIKEEKGEPKFRRTAMFSATWPTSVRRLASDFMTAPLRITVGSDSLTANSRVEQVAIVVEDGRQKETLLLAHLRDNGFSLNAAKKKGAGEGKDRDKALVFALYKKEATRLFEFLQRKGYEVGCINGDMSQDKRTQSLNDFKTGKCNILVATDVAARGLDIPKVELVINQTFPLTIEDYVHRIGRTGRAGRTGKSITFFTEADKALAGQFIRLLKDSNAVVPPGLDQWGTTVKKATHSAYGAFYKEGVTGTAKKITFD</sequence>
<evidence type="ECO:0000259" key="16">
    <source>
        <dbReference type="PROSITE" id="PS51194"/>
    </source>
</evidence>
<dbReference type="PROSITE" id="PS51195">
    <property type="entry name" value="Q_MOTIF"/>
    <property type="match status" value="1"/>
</dbReference>
<dbReference type="PANTHER" id="PTHR47958">
    <property type="entry name" value="ATP-DEPENDENT RNA HELICASE DBP3"/>
    <property type="match status" value="1"/>
</dbReference>
<dbReference type="GO" id="GO:0016787">
    <property type="term" value="F:hydrolase activity"/>
    <property type="evidence" value="ECO:0007669"/>
    <property type="project" value="UniProtKB-KW"/>
</dbReference>
<evidence type="ECO:0000256" key="5">
    <source>
        <dbReference type="ARBA" id="ARBA00022552"/>
    </source>
</evidence>
<accession>A0A2S5B4F5</accession>
<dbReference type="InterPro" id="IPR014001">
    <property type="entry name" value="Helicase_ATP-bd"/>
</dbReference>
<dbReference type="Proteomes" id="UP000237144">
    <property type="component" value="Unassembled WGS sequence"/>
</dbReference>
<evidence type="ECO:0000256" key="1">
    <source>
        <dbReference type="ARBA" id="ARBA00004604"/>
    </source>
</evidence>
<evidence type="ECO:0000256" key="11">
    <source>
        <dbReference type="ARBA" id="ARBA00037449"/>
    </source>
</evidence>
<dbReference type="SUPFAM" id="SSF52540">
    <property type="entry name" value="P-loop containing nucleoside triphosphate hydrolases"/>
    <property type="match status" value="1"/>
</dbReference>
<dbReference type="InterPro" id="IPR000629">
    <property type="entry name" value="RNA-helicase_DEAD-box_CS"/>
</dbReference>
<evidence type="ECO:0000259" key="17">
    <source>
        <dbReference type="PROSITE" id="PS51195"/>
    </source>
</evidence>
<dbReference type="GO" id="GO:0003724">
    <property type="term" value="F:RNA helicase activity"/>
    <property type="evidence" value="ECO:0007669"/>
    <property type="project" value="UniProtKB-EC"/>
</dbReference>
<comment type="subcellular location">
    <subcellularLocation>
        <location evidence="1">Nucleus</location>
        <location evidence="1">Nucleolus</location>
    </subcellularLocation>
</comment>
<keyword evidence="10" id="KW-0539">Nucleus</keyword>
<dbReference type="GO" id="GO:0003676">
    <property type="term" value="F:nucleic acid binding"/>
    <property type="evidence" value="ECO:0007669"/>
    <property type="project" value="InterPro"/>
</dbReference>
<evidence type="ECO:0000313" key="19">
    <source>
        <dbReference type="Proteomes" id="UP000237144"/>
    </source>
</evidence>